<accession>A0A7X1NJ42</accession>
<organism evidence="2 3">
    <name type="scientific">Paraburkholderia franconis</name>
    <dbReference type="NCBI Taxonomy" id="2654983"/>
    <lineage>
        <taxon>Bacteria</taxon>
        <taxon>Pseudomonadati</taxon>
        <taxon>Pseudomonadota</taxon>
        <taxon>Betaproteobacteria</taxon>
        <taxon>Burkholderiales</taxon>
        <taxon>Burkholderiaceae</taxon>
        <taxon>Paraburkholderia</taxon>
    </lineage>
</organism>
<sequence>MMLGLDLPTSGANEANDFLVGISIDGSRLTTPIGSSRNSAVKKNYDREGADGRGCAGSEPSREKSSYVQSVLLPHRPRACAGQPWTASVSTPGDDGWQ</sequence>
<keyword evidence="3" id="KW-1185">Reference proteome</keyword>
<feature type="compositionally biased region" description="Polar residues" evidence="1">
    <location>
        <begin position="31"/>
        <end position="41"/>
    </location>
</feature>
<reference evidence="2 3" key="1">
    <citation type="submission" date="2019-10" db="EMBL/GenBank/DDBJ databases">
        <title>Paraburkholderia sp. isolated from nodules of Mimosa pudica from Brazilian Atlantic Forest soils.</title>
        <authorList>
            <person name="Paulitsch F."/>
            <person name="Hungria M."/>
            <person name="Dall'Agnol R."/>
        </authorList>
    </citation>
    <scope>NUCLEOTIDE SEQUENCE [LARGE SCALE GENOMIC DNA]</scope>
    <source>
        <strain evidence="2 3">CNPSo 3157</strain>
    </source>
</reference>
<evidence type="ECO:0000256" key="1">
    <source>
        <dbReference type="SAM" id="MobiDB-lite"/>
    </source>
</evidence>
<feature type="region of interest" description="Disordered" evidence="1">
    <location>
        <begin position="31"/>
        <end position="63"/>
    </location>
</feature>
<feature type="region of interest" description="Disordered" evidence="1">
    <location>
        <begin position="79"/>
        <end position="98"/>
    </location>
</feature>
<dbReference type="Proteomes" id="UP000484381">
    <property type="component" value="Unassembled WGS sequence"/>
</dbReference>
<name>A0A7X1NJ42_9BURK</name>
<dbReference type="AlphaFoldDB" id="A0A7X1NJ42"/>
<evidence type="ECO:0000313" key="3">
    <source>
        <dbReference type="Proteomes" id="UP000484381"/>
    </source>
</evidence>
<protein>
    <submittedName>
        <fullName evidence="2">Uncharacterized protein</fullName>
    </submittedName>
</protein>
<dbReference type="RefSeq" id="WP_152767133.1">
    <property type="nucleotide sequence ID" value="NZ_WHNP01000068.1"/>
</dbReference>
<gene>
    <name evidence="2" type="ORF">GCT13_38160</name>
</gene>
<evidence type="ECO:0000313" key="2">
    <source>
        <dbReference type="EMBL" id="MPW22493.1"/>
    </source>
</evidence>
<proteinExistence type="predicted"/>
<comment type="caution">
    <text evidence="2">The sequence shown here is derived from an EMBL/GenBank/DDBJ whole genome shotgun (WGS) entry which is preliminary data.</text>
</comment>
<dbReference type="EMBL" id="WHNP01000068">
    <property type="protein sequence ID" value="MPW22493.1"/>
    <property type="molecule type" value="Genomic_DNA"/>
</dbReference>